<dbReference type="PROSITE" id="PS00457">
    <property type="entry name" value="NA_SOLUT_SYMP_2"/>
    <property type="match status" value="1"/>
</dbReference>
<gene>
    <name evidence="17" type="primary">putP</name>
    <name evidence="17" type="ORF">FM042_01965</name>
</gene>
<evidence type="ECO:0000256" key="9">
    <source>
        <dbReference type="ARBA" id="ARBA00023065"/>
    </source>
</evidence>
<evidence type="ECO:0000313" key="18">
    <source>
        <dbReference type="Proteomes" id="UP000320359"/>
    </source>
</evidence>
<feature type="transmembrane region" description="Helical" evidence="16">
    <location>
        <begin position="123"/>
        <end position="141"/>
    </location>
</feature>
<evidence type="ECO:0000313" key="17">
    <source>
        <dbReference type="EMBL" id="TRW49652.1"/>
    </source>
</evidence>
<sequence length="509" mass="54473">METGTLISLALYFIAMLGIGVYGYFKSTSDLSDYMLGGRRLGPGVTALSAGASDMSGWMLMGLPGAFFVAGFSEVWIAIGLVIGAYVNYRVVAPRLRSYTYIAKDSITLPDYFENRFADTSRALRLVSAVVIIIFFTLYTAAGVYAGGTLFQNAFGLEYEYGLLLTAGVVVAYTLIGGFLAVSMTDFVQGCIMFVALIMVPIAALSIMGGSAPVIAEVSQISPAMLNPFYGATVLGVISLLAWGLGYFGQPHIIVRFMAIKSLNDFKMARRIGMSWMIIALIGAMLTGIIGAAYMATHGGDLGPAAYLTETGELADSETIFIVLSQILFHPLVGGFLLAAILAAIMSTISSQLLVTSSSLTQDFYKAFLRRDASDKEQVLAGRVSVLLVAIVAVSISLNPSQNLLSQVGNAWAGFGAAFGPLIILSLYWKRMTRWGALAGMIVGTLTVLFWVYVPIAGAPLSSYLYEMVPGVIMATLAIILVSRLTEQPEPAVGREFEEMEGDIQQHAE</sequence>
<keyword evidence="18" id="KW-1185">Reference proteome</keyword>
<proteinExistence type="inferred from homology"/>
<dbReference type="Proteomes" id="UP000320359">
    <property type="component" value="Unassembled WGS sequence"/>
</dbReference>
<evidence type="ECO:0000256" key="6">
    <source>
        <dbReference type="ARBA" id="ARBA00022847"/>
    </source>
</evidence>
<accession>A0A552X3Q2</accession>
<dbReference type="GO" id="GO:0015193">
    <property type="term" value="F:L-proline transmembrane transporter activity"/>
    <property type="evidence" value="ECO:0007669"/>
    <property type="project" value="TreeGrafter"/>
</dbReference>
<keyword evidence="16" id="KW-0997">Cell inner membrane</keyword>
<evidence type="ECO:0000256" key="15">
    <source>
        <dbReference type="RuleBase" id="RU362091"/>
    </source>
</evidence>
<feature type="transmembrane region" description="Helical" evidence="16">
    <location>
        <begin position="436"/>
        <end position="458"/>
    </location>
</feature>
<keyword evidence="7 16" id="KW-1133">Transmembrane helix</keyword>
<keyword evidence="6 16" id="KW-0769">Symport</keyword>
<evidence type="ECO:0000256" key="16">
    <source>
        <dbReference type="RuleBase" id="RU366012"/>
    </source>
</evidence>
<dbReference type="InterPro" id="IPR018212">
    <property type="entry name" value="Na/solute_symporter_CS"/>
</dbReference>
<dbReference type="GO" id="GO:0005886">
    <property type="term" value="C:plasma membrane"/>
    <property type="evidence" value="ECO:0007669"/>
    <property type="project" value="UniProtKB-SubCell"/>
</dbReference>
<evidence type="ECO:0000256" key="3">
    <source>
        <dbReference type="ARBA" id="ARBA00022448"/>
    </source>
</evidence>
<dbReference type="Pfam" id="PF00474">
    <property type="entry name" value="SSF"/>
    <property type="match status" value="1"/>
</dbReference>
<dbReference type="GO" id="GO:0005298">
    <property type="term" value="F:proline:sodium symporter activity"/>
    <property type="evidence" value="ECO:0007669"/>
    <property type="project" value="UniProtKB-UniRule"/>
</dbReference>
<comment type="catalytic activity">
    <reaction evidence="12">
        <text>L-proline(in) + Na(+)(in) = L-proline(out) + Na(+)(out)</text>
        <dbReference type="Rhea" id="RHEA:28967"/>
        <dbReference type="ChEBI" id="CHEBI:29101"/>
        <dbReference type="ChEBI" id="CHEBI:60039"/>
    </reaction>
</comment>
<dbReference type="AlphaFoldDB" id="A0A552X3Q2"/>
<evidence type="ECO:0000256" key="10">
    <source>
        <dbReference type="ARBA" id="ARBA00023136"/>
    </source>
</evidence>
<feature type="transmembrane region" description="Helical" evidence="16">
    <location>
        <begin position="410"/>
        <end position="429"/>
    </location>
</feature>
<dbReference type="GO" id="GO:0015824">
    <property type="term" value="P:proline transport"/>
    <property type="evidence" value="ECO:0007669"/>
    <property type="project" value="UniProtKB-UniRule"/>
</dbReference>
<comment type="similarity">
    <text evidence="2 15">Belongs to the sodium:solute symporter (SSF) (TC 2.A.21) family.</text>
</comment>
<dbReference type="FunFam" id="1.20.1730.10:FF:000002">
    <property type="entry name" value="Sodium/proline symporter"/>
    <property type="match status" value="1"/>
</dbReference>
<comment type="caution">
    <text evidence="16">Lacks conserved residue(s) required for the propagation of feature annotation.</text>
</comment>
<dbReference type="RefSeq" id="WP_143234074.1">
    <property type="nucleotide sequence ID" value="NZ_VJWL01000001.1"/>
</dbReference>
<protein>
    <recommendedName>
        <fullName evidence="13 16">Sodium/proline symporter</fullName>
    </recommendedName>
    <alternativeName>
        <fullName evidence="14 16">Proline permease</fullName>
    </alternativeName>
</protein>
<feature type="transmembrane region" description="Helical" evidence="16">
    <location>
        <begin position="6"/>
        <end position="25"/>
    </location>
</feature>
<comment type="subcellular location">
    <subcellularLocation>
        <location evidence="16">Cell inner membrane</location>
        <topology evidence="16">Multi-pass membrane protein</topology>
    </subcellularLocation>
    <subcellularLocation>
        <location evidence="1">Cell membrane</location>
        <topology evidence="1">Multi-pass membrane protein</topology>
    </subcellularLocation>
</comment>
<dbReference type="OrthoDB" id="9789704at2"/>
<feature type="transmembrane region" description="Helical" evidence="16">
    <location>
        <begin position="67"/>
        <end position="89"/>
    </location>
</feature>
<keyword evidence="9 16" id="KW-0406">Ion transport</keyword>
<feature type="transmembrane region" description="Helical" evidence="16">
    <location>
        <begin position="380"/>
        <end position="398"/>
    </location>
</feature>
<evidence type="ECO:0000256" key="13">
    <source>
        <dbReference type="ARBA" id="ARBA00067214"/>
    </source>
</evidence>
<evidence type="ECO:0000256" key="12">
    <source>
        <dbReference type="ARBA" id="ARBA00033708"/>
    </source>
</evidence>
<comment type="function">
    <text evidence="16">Catalyzes the sodium-dependent uptake of extracellular L-proline.</text>
</comment>
<dbReference type="InterPro" id="IPR050277">
    <property type="entry name" value="Sodium:Solute_Symporter"/>
</dbReference>
<dbReference type="InterPro" id="IPR001734">
    <property type="entry name" value="Na/solute_symporter"/>
</dbReference>
<organism evidence="17 18">
    <name type="scientific">Aliidiomarina halalkaliphila</name>
    <dbReference type="NCBI Taxonomy" id="2593535"/>
    <lineage>
        <taxon>Bacteria</taxon>
        <taxon>Pseudomonadati</taxon>
        <taxon>Pseudomonadota</taxon>
        <taxon>Gammaproteobacteria</taxon>
        <taxon>Alteromonadales</taxon>
        <taxon>Idiomarinaceae</taxon>
        <taxon>Aliidiomarina</taxon>
    </lineage>
</organism>
<keyword evidence="16" id="KW-0029">Amino-acid transport</keyword>
<dbReference type="InterPro" id="IPR038377">
    <property type="entry name" value="Na/Glc_symporter_sf"/>
</dbReference>
<keyword evidence="5 16" id="KW-0812">Transmembrane</keyword>
<feature type="transmembrane region" description="Helical" evidence="16">
    <location>
        <begin position="464"/>
        <end position="482"/>
    </location>
</feature>
<dbReference type="NCBIfam" id="TIGR00813">
    <property type="entry name" value="sss"/>
    <property type="match status" value="1"/>
</dbReference>
<evidence type="ECO:0000256" key="2">
    <source>
        <dbReference type="ARBA" id="ARBA00006434"/>
    </source>
</evidence>
<comment type="caution">
    <text evidence="17">The sequence shown here is derived from an EMBL/GenBank/DDBJ whole genome shotgun (WGS) entry which is preliminary data.</text>
</comment>
<dbReference type="Gene3D" id="1.20.1730.10">
    <property type="entry name" value="Sodium/glucose cotransporter"/>
    <property type="match status" value="1"/>
</dbReference>
<evidence type="ECO:0000256" key="4">
    <source>
        <dbReference type="ARBA" id="ARBA00022475"/>
    </source>
</evidence>
<dbReference type="NCBIfam" id="TIGR02121">
    <property type="entry name" value="Na_Pro_sym"/>
    <property type="match status" value="1"/>
</dbReference>
<dbReference type="PANTHER" id="PTHR48086:SF3">
    <property type="entry name" value="SODIUM_PROLINE SYMPORTER"/>
    <property type="match status" value="1"/>
</dbReference>
<dbReference type="GO" id="GO:0031402">
    <property type="term" value="F:sodium ion binding"/>
    <property type="evidence" value="ECO:0007669"/>
    <property type="project" value="UniProtKB-UniRule"/>
</dbReference>
<evidence type="ECO:0000256" key="5">
    <source>
        <dbReference type="ARBA" id="ARBA00022692"/>
    </source>
</evidence>
<evidence type="ECO:0000256" key="14">
    <source>
        <dbReference type="ARBA" id="ARBA00082709"/>
    </source>
</evidence>
<dbReference type="PROSITE" id="PS00456">
    <property type="entry name" value="NA_SOLUT_SYMP_1"/>
    <property type="match status" value="1"/>
</dbReference>
<feature type="transmembrane region" description="Helical" evidence="16">
    <location>
        <begin position="228"/>
        <end position="248"/>
    </location>
</feature>
<dbReference type="PROSITE" id="PS50283">
    <property type="entry name" value="NA_SOLUT_SYMP_3"/>
    <property type="match status" value="1"/>
</dbReference>
<keyword evidence="8 16" id="KW-0915">Sodium</keyword>
<keyword evidence="11 16" id="KW-0739">Sodium transport</keyword>
<dbReference type="CDD" id="cd11475">
    <property type="entry name" value="SLC5sbd_PutP"/>
    <property type="match status" value="1"/>
</dbReference>
<feature type="transmembrane region" description="Helical" evidence="16">
    <location>
        <begin position="194"/>
        <end position="216"/>
    </location>
</feature>
<evidence type="ECO:0000256" key="1">
    <source>
        <dbReference type="ARBA" id="ARBA00004651"/>
    </source>
</evidence>
<dbReference type="PANTHER" id="PTHR48086">
    <property type="entry name" value="SODIUM/PROLINE SYMPORTER-RELATED"/>
    <property type="match status" value="1"/>
</dbReference>
<evidence type="ECO:0000256" key="8">
    <source>
        <dbReference type="ARBA" id="ARBA00023053"/>
    </source>
</evidence>
<keyword evidence="4" id="KW-1003">Cell membrane</keyword>
<keyword evidence="10 16" id="KW-0472">Membrane</keyword>
<dbReference type="EMBL" id="VJWL01000001">
    <property type="protein sequence ID" value="TRW49652.1"/>
    <property type="molecule type" value="Genomic_DNA"/>
</dbReference>
<dbReference type="InterPro" id="IPR011851">
    <property type="entry name" value="Na/Pro_symporter"/>
</dbReference>
<feature type="transmembrane region" description="Helical" evidence="16">
    <location>
        <begin position="276"/>
        <end position="296"/>
    </location>
</feature>
<keyword evidence="3 16" id="KW-0813">Transport</keyword>
<feature type="transmembrane region" description="Helical" evidence="16">
    <location>
        <begin position="161"/>
        <end position="182"/>
    </location>
</feature>
<name>A0A552X3Q2_9GAMM</name>
<evidence type="ECO:0000256" key="7">
    <source>
        <dbReference type="ARBA" id="ARBA00022989"/>
    </source>
</evidence>
<reference evidence="17 18" key="1">
    <citation type="submission" date="2019-07" db="EMBL/GenBank/DDBJ databases">
        <authorList>
            <person name="Yang M."/>
            <person name="Zhao D."/>
            <person name="Xiang H."/>
        </authorList>
    </citation>
    <scope>NUCLEOTIDE SEQUENCE [LARGE SCALE GENOMIC DNA]</scope>
    <source>
        <strain evidence="17 18">IM1326</strain>
    </source>
</reference>
<evidence type="ECO:0000256" key="11">
    <source>
        <dbReference type="ARBA" id="ARBA00023201"/>
    </source>
</evidence>